<dbReference type="Gene3D" id="3.30.420.10">
    <property type="entry name" value="Ribonuclease H-like superfamily/Ribonuclease H"/>
    <property type="match status" value="1"/>
</dbReference>
<proteinExistence type="predicted"/>
<name>A0A4Y2SEV0_ARAVE</name>
<comment type="caution">
    <text evidence="1">The sequence shown here is derived from an EMBL/GenBank/DDBJ whole genome shotgun (WGS) entry which is preliminary data.</text>
</comment>
<dbReference type="Proteomes" id="UP000499080">
    <property type="component" value="Unassembled WGS sequence"/>
</dbReference>
<reference evidence="1 2" key="1">
    <citation type="journal article" date="2019" name="Sci. Rep.">
        <title>Orb-weaving spider Araneus ventricosus genome elucidates the spidroin gene catalogue.</title>
        <authorList>
            <person name="Kono N."/>
            <person name="Nakamura H."/>
            <person name="Ohtoshi R."/>
            <person name="Moran D.A.P."/>
            <person name="Shinohara A."/>
            <person name="Yoshida Y."/>
            <person name="Fujiwara M."/>
            <person name="Mori M."/>
            <person name="Tomita M."/>
            <person name="Arakawa K."/>
        </authorList>
    </citation>
    <scope>NUCLEOTIDE SEQUENCE [LARGE SCALE GENOMIC DNA]</scope>
</reference>
<protein>
    <submittedName>
        <fullName evidence="1">Uncharacterized protein</fullName>
    </submittedName>
</protein>
<evidence type="ECO:0000313" key="1">
    <source>
        <dbReference type="EMBL" id="GBN86607.1"/>
    </source>
</evidence>
<keyword evidence="2" id="KW-1185">Reference proteome</keyword>
<organism evidence="1 2">
    <name type="scientific">Araneus ventricosus</name>
    <name type="common">Orbweaver spider</name>
    <name type="synonym">Epeira ventricosa</name>
    <dbReference type="NCBI Taxonomy" id="182803"/>
    <lineage>
        <taxon>Eukaryota</taxon>
        <taxon>Metazoa</taxon>
        <taxon>Ecdysozoa</taxon>
        <taxon>Arthropoda</taxon>
        <taxon>Chelicerata</taxon>
        <taxon>Arachnida</taxon>
        <taxon>Araneae</taxon>
        <taxon>Araneomorphae</taxon>
        <taxon>Entelegynae</taxon>
        <taxon>Araneoidea</taxon>
        <taxon>Araneidae</taxon>
        <taxon>Araneus</taxon>
    </lineage>
</organism>
<dbReference type="OrthoDB" id="6433790at2759"/>
<gene>
    <name evidence="1" type="ORF">AVEN_106571_1</name>
</gene>
<accession>A0A4Y2SEV0</accession>
<sequence>MGLSLQHLMRYQAEGVSFLHRIVIGNETWVHHVTPETKKASMPWGYPSSSPIRSSKQCHSRRKLWPQSFRTTKVCCWLISIRVEQP</sequence>
<dbReference type="AlphaFoldDB" id="A0A4Y2SEV0"/>
<dbReference type="InterPro" id="IPR036397">
    <property type="entry name" value="RNaseH_sf"/>
</dbReference>
<dbReference type="EMBL" id="BGPR01021381">
    <property type="protein sequence ID" value="GBN86607.1"/>
    <property type="molecule type" value="Genomic_DNA"/>
</dbReference>
<dbReference type="GO" id="GO:0003676">
    <property type="term" value="F:nucleic acid binding"/>
    <property type="evidence" value="ECO:0007669"/>
    <property type="project" value="InterPro"/>
</dbReference>
<evidence type="ECO:0000313" key="2">
    <source>
        <dbReference type="Proteomes" id="UP000499080"/>
    </source>
</evidence>